<dbReference type="Proteomes" id="UP000186817">
    <property type="component" value="Unassembled WGS sequence"/>
</dbReference>
<evidence type="ECO:0000313" key="3">
    <source>
        <dbReference type="Proteomes" id="UP000186817"/>
    </source>
</evidence>
<reference evidence="2 3" key="1">
    <citation type="submission" date="2016-02" db="EMBL/GenBank/DDBJ databases">
        <title>Genome analysis of coral dinoflagellate symbionts highlights evolutionary adaptations to a symbiotic lifestyle.</title>
        <authorList>
            <person name="Aranda M."/>
            <person name="Li Y."/>
            <person name="Liew Y.J."/>
            <person name="Baumgarten S."/>
            <person name="Simakov O."/>
            <person name="Wilson M."/>
            <person name="Piel J."/>
            <person name="Ashoor H."/>
            <person name="Bougouffa S."/>
            <person name="Bajic V.B."/>
            <person name="Ryu T."/>
            <person name="Ravasi T."/>
            <person name="Bayer T."/>
            <person name="Micklem G."/>
            <person name="Kim H."/>
            <person name="Bhak J."/>
            <person name="Lajeunesse T.C."/>
            <person name="Voolstra C.R."/>
        </authorList>
    </citation>
    <scope>NUCLEOTIDE SEQUENCE [LARGE SCALE GENOMIC DNA]</scope>
    <source>
        <strain evidence="2 3">CCMP2467</strain>
    </source>
</reference>
<sequence>MARGTSAVPVEQPPSTPSESGARSPDDTLAPKLSFRQLSAADLDSMRQLKGFYGADNLPPDASSRELRAAEVALQWRIGKEERAAKASQELTAAQAQLVELSTAMAEKRP</sequence>
<dbReference type="EMBL" id="LSRX01000013">
    <property type="protein sequence ID" value="OLQ14621.1"/>
    <property type="molecule type" value="Genomic_DNA"/>
</dbReference>
<protein>
    <submittedName>
        <fullName evidence="2">Uncharacterized protein</fullName>
    </submittedName>
</protein>
<feature type="region of interest" description="Disordered" evidence="1">
    <location>
        <begin position="1"/>
        <end position="29"/>
    </location>
</feature>
<dbReference type="AlphaFoldDB" id="A0A1Q9F4N3"/>
<gene>
    <name evidence="2" type="ORF">AK812_SmicGene1222</name>
</gene>
<evidence type="ECO:0000256" key="1">
    <source>
        <dbReference type="SAM" id="MobiDB-lite"/>
    </source>
</evidence>
<accession>A0A1Q9F4N3</accession>
<keyword evidence="3" id="KW-1185">Reference proteome</keyword>
<name>A0A1Q9F4N3_SYMMI</name>
<organism evidence="2 3">
    <name type="scientific">Symbiodinium microadriaticum</name>
    <name type="common">Dinoflagellate</name>
    <name type="synonym">Zooxanthella microadriatica</name>
    <dbReference type="NCBI Taxonomy" id="2951"/>
    <lineage>
        <taxon>Eukaryota</taxon>
        <taxon>Sar</taxon>
        <taxon>Alveolata</taxon>
        <taxon>Dinophyceae</taxon>
        <taxon>Suessiales</taxon>
        <taxon>Symbiodiniaceae</taxon>
        <taxon>Symbiodinium</taxon>
    </lineage>
</organism>
<comment type="caution">
    <text evidence="2">The sequence shown here is derived from an EMBL/GenBank/DDBJ whole genome shotgun (WGS) entry which is preliminary data.</text>
</comment>
<proteinExistence type="predicted"/>
<evidence type="ECO:0000313" key="2">
    <source>
        <dbReference type="EMBL" id="OLQ14621.1"/>
    </source>
</evidence>